<evidence type="ECO:0000256" key="1">
    <source>
        <dbReference type="ARBA" id="ARBA00006394"/>
    </source>
</evidence>
<name>A0ABY6DKS2_9NEIS</name>
<dbReference type="Pfam" id="PF20659">
    <property type="entry name" value="MS_C"/>
    <property type="match status" value="1"/>
</dbReference>
<keyword evidence="3" id="KW-0329">Glyoxylate bypass</keyword>
<dbReference type="InterPro" id="IPR006252">
    <property type="entry name" value="Malate_synthA"/>
</dbReference>
<evidence type="ECO:0000313" key="11">
    <source>
        <dbReference type="Proteomes" id="UP001061302"/>
    </source>
</evidence>
<gene>
    <name evidence="10" type="primary">aceB</name>
    <name evidence="10" type="ORF">N8I74_16810</name>
</gene>
<protein>
    <recommendedName>
        <fullName evidence="2">malate synthase</fullName>
        <ecNumber evidence="2">2.3.3.9</ecNumber>
    </recommendedName>
</protein>
<dbReference type="PANTHER" id="PTHR42902:SF1">
    <property type="entry name" value="MALATE SYNTHASE 1-RELATED"/>
    <property type="match status" value="1"/>
</dbReference>
<dbReference type="Pfam" id="PF01274">
    <property type="entry name" value="MS_TIM-barrel"/>
    <property type="match status" value="1"/>
</dbReference>
<dbReference type="PANTHER" id="PTHR42902">
    <property type="entry name" value="MALATE SYNTHASE"/>
    <property type="match status" value="1"/>
</dbReference>
<accession>A0ABY6DKS2</accession>
<dbReference type="EMBL" id="CP106753">
    <property type="protein sequence ID" value="UXY14960.1"/>
    <property type="molecule type" value="Genomic_DNA"/>
</dbReference>
<dbReference type="EC" id="2.3.3.9" evidence="2"/>
<sequence length="531" mass="58804">MSTLPAGVQVHAEITPAFAEILTPEALAFVAKLQRQFNGRRRELLAVRTLRQADLDAGQQPDFLPQTAHIRKGDWRIAPLPADLALRRVEITGPVEAKMIINALNSGADSYMTDFEDANTPNWHNQIQGQVNLKAAVRRTLAFRNEAGKEYRLNDRIATLVVRPRGWHLDEKHVTVDGERVSGGLFDFALFLFHNAREQLARGTGPYFYLPKLESHLEARLWNDIFVAAQAELGIAQGTIKATVLVETILAAFEMEEILYELRAHSAGLNAGRWDYIFSCIKKFKTNAEFCLANRAQITMTVPFMRAYALNLVKTCHKRGAPAIGGMSALIPIKHDPAANEKAMAAVRADKTRDAGDGFDGGWVAHPGLVPIAMEEWVKVLGDAPNQIGRQRDDVVTRAADLLDFRPAQPITEAGLRMNIDVGIQYLGSWLAGNGCVPIHNLMEDAATAEISRSQVWQWIRSPKGVLDDGRKVTAELVRTMIPQVLEAIRAEHGDAVFGRVPYARAAAIFEEMSTSAEFAEFLTLPLYEAI</sequence>
<proteinExistence type="inferred from homology"/>
<feature type="domain" description="Malate synthase TIM barrel" evidence="7">
    <location>
        <begin position="159"/>
        <end position="404"/>
    </location>
</feature>
<dbReference type="Gene3D" id="1.20.1220.12">
    <property type="entry name" value="Malate synthase, domain III"/>
    <property type="match status" value="1"/>
</dbReference>
<dbReference type="Pfam" id="PF20656">
    <property type="entry name" value="MS_N"/>
    <property type="match status" value="1"/>
</dbReference>
<feature type="domain" description="Malate synthase N-terminal" evidence="8">
    <location>
        <begin position="7"/>
        <end position="69"/>
    </location>
</feature>
<comment type="similarity">
    <text evidence="1">Belongs to the malate synthase family.</text>
</comment>
<evidence type="ECO:0000259" key="7">
    <source>
        <dbReference type="Pfam" id="PF01274"/>
    </source>
</evidence>
<reference evidence="10" key="1">
    <citation type="submission" date="2022-10" db="EMBL/GenBank/DDBJ databases">
        <title>Chitiniphilus purpureus sp. nov., a novel chitin-degrading bacterium isolated from crawfish pond sediment.</title>
        <authorList>
            <person name="Li K."/>
        </authorList>
    </citation>
    <scope>NUCLEOTIDE SEQUENCE</scope>
    <source>
        <strain evidence="10">CD1</strain>
    </source>
</reference>
<dbReference type="NCBIfam" id="TIGR01344">
    <property type="entry name" value="malate_syn_A"/>
    <property type="match status" value="1"/>
</dbReference>
<dbReference type="Gene3D" id="3.20.20.360">
    <property type="entry name" value="Malate synthase, domain 3"/>
    <property type="match status" value="1"/>
</dbReference>
<dbReference type="Proteomes" id="UP001061302">
    <property type="component" value="Chromosome"/>
</dbReference>
<dbReference type="PIRSF" id="PIRSF001363">
    <property type="entry name" value="Malate_synth"/>
    <property type="match status" value="1"/>
</dbReference>
<dbReference type="InterPro" id="IPR011076">
    <property type="entry name" value="Malate_synth_sf"/>
</dbReference>
<keyword evidence="5 10" id="KW-0808">Transferase</keyword>
<dbReference type="SUPFAM" id="SSF51645">
    <property type="entry name" value="Malate synthase G"/>
    <property type="match status" value="1"/>
</dbReference>
<evidence type="ECO:0000256" key="2">
    <source>
        <dbReference type="ARBA" id="ARBA00012636"/>
    </source>
</evidence>
<evidence type="ECO:0000259" key="9">
    <source>
        <dbReference type="Pfam" id="PF20659"/>
    </source>
</evidence>
<evidence type="ECO:0000256" key="6">
    <source>
        <dbReference type="ARBA" id="ARBA00047918"/>
    </source>
</evidence>
<keyword evidence="11" id="KW-1185">Reference proteome</keyword>
<evidence type="ECO:0000313" key="10">
    <source>
        <dbReference type="EMBL" id="UXY14960.1"/>
    </source>
</evidence>
<dbReference type="GO" id="GO:0004474">
    <property type="term" value="F:malate synthase activity"/>
    <property type="evidence" value="ECO:0007669"/>
    <property type="project" value="UniProtKB-EC"/>
</dbReference>
<evidence type="ECO:0000259" key="8">
    <source>
        <dbReference type="Pfam" id="PF20656"/>
    </source>
</evidence>
<keyword evidence="10" id="KW-0012">Acyltransferase</keyword>
<dbReference type="InterPro" id="IPR046363">
    <property type="entry name" value="MS_N_TIM-barrel_dom"/>
</dbReference>
<keyword evidence="4" id="KW-0816">Tricarboxylic acid cycle</keyword>
<dbReference type="InterPro" id="IPR048356">
    <property type="entry name" value="MS_N"/>
</dbReference>
<comment type="catalytic activity">
    <reaction evidence="6">
        <text>glyoxylate + acetyl-CoA + H2O = (S)-malate + CoA + H(+)</text>
        <dbReference type="Rhea" id="RHEA:18181"/>
        <dbReference type="ChEBI" id="CHEBI:15377"/>
        <dbReference type="ChEBI" id="CHEBI:15378"/>
        <dbReference type="ChEBI" id="CHEBI:15589"/>
        <dbReference type="ChEBI" id="CHEBI:36655"/>
        <dbReference type="ChEBI" id="CHEBI:57287"/>
        <dbReference type="ChEBI" id="CHEBI:57288"/>
        <dbReference type="EC" id="2.3.3.9"/>
    </reaction>
</comment>
<evidence type="ECO:0000256" key="4">
    <source>
        <dbReference type="ARBA" id="ARBA00022532"/>
    </source>
</evidence>
<evidence type="ECO:0000256" key="5">
    <source>
        <dbReference type="ARBA" id="ARBA00022679"/>
    </source>
</evidence>
<dbReference type="InterPro" id="IPR001465">
    <property type="entry name" value="Malate_synthase_TIM"/>
</dbReference>
<evidence type="ECO:0000256" key="3">
    <source>
        <dbReference type="ARBA" id="ARBA00022435"/>
    </source>
</evidence>
<feature type="domain" description="Malate synthase C-terminal" evidence="9">
    <location>
        <begin position="411"/>
        <end position="531"/>
    </location>
</feature>
<dbReference type="CDD" id="cd00727">
    <property type="entry name" value="malate_synt_A"/>
    <property type="match status" value="1"/>
</dbReference>
<organism evidence="10 11">
    <name type="scientific">Chitiniphilus purpureus</name>
    <dbReference type="NCBI Taxonomy" id="2981137"/>
    <lineage>
        <taxon>Bacteria</taxon>
        <taxon>Pseudomonadati</taxon>
        <taxon>Pseudomonadota</taxon>
        <taxon>Betaproteobacteria</taxon>
        <taxon>Neisseriales</taxon>
        <taxon>Chitinibacteraceae</taxon>
        <taxon>Chitiniphilus</taxon>
    </lineage>
</organism>
<dbReference type="RefSeq" id="WP_263124310.1">
    <property type="nucleotide sequence ID" value="NZ_CP106753.1"/>
</dbReference>
<dbReference type="InterPro" id="IPR044856">
    <property type="entry name" value="Malate_synth_C_sf"/>
</dbReference>
<dbReference type="InterPro" id="IPR048355">
    <property type="entry name" value="MS_C"/>
</dbReference>